<dbReference type="GO" id="GO:0046452">
    <property type="term" value="P:dihydrofolate metabolic process"/>
    <property type="evidence" value="ECO:0007669"/>
    <property type="project" value="TreeGrafter"/>
</dbReference>
<name>A0A919F4X0_9XANT</name>
<proteinExistence type="inferred from homology"/>
<dbReference type="PROSITE" id="PS00075">
    <property type="entry name" value="DHFR_1"/>
    <property type="match status" value="1"/>
</dbReference>
<evidence type="ECO:0000256" key="1">
    <source>
        <dbReference type="ARBA" id="ARBA00004903"/>
    </source>
</evidence>
<keyword evidence="4 8" id="KW-0554">One-carbon metabolism</keyword>
<reference evidence="11" key="2">
    <citation type="submission" date="2020-09" db="EMBL/GenBank/DDBJ databases">
        <authorList>
            <person name="Sun Q."/>
            <person name="Ohkuma M."/>
        </authorList>
    </citation>
    <scope>NUCLEOTIDE SEQUENCE</scope>
    <source>
        <strain evidence="11">JCM 13306</strain>
    </source>
</reference>
<comment type="catalytic activity">
    <reaction evidence="8">
        <text>(6S)-5,6,7,8-tetrahydrofolate + NADP(+) = 7,8-dihydrofolate + NADPH + H(+)</text>
        <dbReference type="Rhea" id="RHEA:15009"/>
        <dbReference type="ChEBI" id="CHEBI:15378"/>
        <dbReference type="ChEBI" id="CHEBI:57451"/>
        <dbReference type="ChEBI" id="CHEBI:57453"/>
        <dbReference type="ChEBI" id="CHEBI:57783"/>
        <dbReference type="ChEBI" id="CHEBI:58349"/>
        <dbReference type="EC" id="1.5.1.3"/>
    </reaction>
</comment>
<dbReference type="GO" id="GO:0046654">
    <property type="term" value="P:tetrahydrofolate biosynthetic process"/>
    <property type="evidence" value="ECO:0007669"/>
    <property type="project" value="InterPro"/>
</dbReference>
<dbReference type="Pfam" id="PF00186">
    <property type="entry name" value="DHFR_1"/>
    <property type="match status" value="1"/>
</dbReference>
<evidence type="ECO:0000313" key="11">
    <source>
        <dbReference type="EMBL" id="GHH47367.1"/>
    </source>
</evidence>
<dbReference type="PRINTS" id="PR00070">
    <property type="entry name" value="DHFR"/>
</dbReference>
<dbReference type="CDD" id="cd00209">
    <property type="entry name" value="DHFR"/>
    <property type="match status" value="1"/>
</dbReference>
<dbReference type="InterPro" id="IPR012259">
    <property type="entry name" value="DHFR"/>
</dbReference>
<sequence>MRGSGDPESADREGPAAALPAPRLSLIAALDRRNAIGRDNAMPWHLPDDFRHFKARTLGKPILMGRKTAESLGRALPGRSNLVLTRSGRVPFDGMQAVATLEEAIARAQKAGAGELCVIGGGEVYQLALPRADMLYLTHVAAEVEGADAFFPAIDAAEWEPVARERHPADARHAFAFDFVDYRRR</sequence>
<dbReference type="GO" id="GO:0004146">
    <property type="term" value="F:dihydrofolate reductase activity"/>
    <property type="evidence" value="ECO:0007669"/>
    <property type="project" value="UniProtKB-EC"/>
</dbReference>
<dbReference type="PROSITE" id="PS51330">
    <property type="entry name" value="DHFR_2"/>
    <property type="match status" value="1"/>
</dbReference>
<dbReference type="AlphaFoldDB" id="A0A919F4X0"/>
<dbReference type="PIRSF" id="PIRSF000194">
    <property type="entry name" value="DHFR"/>
    <property type="match status" value="1"/>
</dbReference>
<comment type="function">
    <text evidence="7 8">Key enzyme in folate metabolism. Catalyzes an essential reaction for de novo glycine and purine synthesis, and for DNA precursor synthesis.</text>
</comment>
<organism evidence="11 12">
    <name type="scientific">Xanthomonas boreopolis</name>
    <dbReference type="NCBI Taxonomy" id="86183"/>
    <lineage>
        <taxon>Bacteria</taxon>
        <taxon>Pseudomonadati</taxon>
        <taxon>Pseudomonadota</taxon>
        <taxon>Gammaproteobacteria</taxon>
        <taxon>Lysobacterales</taxon>
        <taxon>Lysobacteraceae</taxon>
        <taxon>Xanthomonas</taxon>
    </lineage>
</organism>
<evidence type="ECO:0000259" key="10">
    <source>
        <dbReference type="PROSITE" id="PS51330"/>
    </source>
</evidence>
<comment type="similarity">
    <text evidence="2 8 9">Belongs to the dihydrofolate reductase family.</text>
</comment>
<comment type="pathway">
    <text evidence="1 8">Cofactor biosynthesis; tetrahydrofolate biosynthesis; 5,6,7,8-tetrahydrofolate from 7,8-dihydrofolate: step 1/1.</text>
</comment>
<evidence type="ECO:0000256" key="4">
    <source>
        <dbReference type="ARBA" id="ARBA00022563"/>
    </source>
</evidence>
<dbReference type="EC" id="1.5.1.3" evidence="3 8"/>
<comment type="caution">
    <text evidence="11">The sequence shown here is derived from an EMBL/GenBank/DDBJ whole genome shotgun (WGS) entry which is preliminary data.</text>
</comment>
<evidence type="ECO:0000256" key="9">
    <source>
        <dbReference type="RuleBase" id="RU004474"/>
    </source>
</evidence>
<accession>A0A919F4X0</accession>
<evidence type="ECO:0000256" key="7">
    <source>
        <dbReference type="ARBA" id="ARBA00025067"/>
    </source>
</evidence>
<dbReference type="SUPFAM" id="SSF53597">
    <property type="entry name" value="Dihydrofolate reductase-like"/>
    <property type="match status" value="1"/>
</dbReference>
<dbReference type="GO" id="GO:0070401">
    <property type="term" value="F:NADP+ binding"/>
    <property type="evidence" value="ECO:0007669"/>
    <property type="project" value="UniProtKB-ARBA"/>
</dbReference>
<dbReference type="InterPro" id="IPR024072">
    <property type="entry name" value="DHFR-like_dom_sf"/>
</dbReference>
<dbReference type="PANTHER" id="PTHR48069">
    <property type="entry name" value="DIHYDROFOLATE REDUCTASE"/>
    <property type="match status" value="1"/>
</dbReference>
<dbReference type="EMBL" id="BNBA01000002">
    <property type="protein sequence ID" value="GHH47367.1"/>
    <property type="molecule type" value="Genomic_DNA"/>
</dbReference>
<keyword evidence="6 8" id="KW-0560">Oxidoreductase</keyword>
<dbReference type="Gene3D" id="3.40.430.10">
    <property type="entry name" value="Dihydrofolate Reductase, subunit A"/>
    <property type="match status" value="1"/>
</dbReference>
<reference evidence="11" key="1">
    <citation type="journal article" date="2014" name="Int. J. Syst. Evol. Microbiol.">
        <title>Complete genome sequence of Corynebacterium casei LMG S-19264T (=DSM 44701T), isolated from a smear-ripened cheese.</title>
        <authorList>
            <consortium name="US DOE Joint Genome Institute (JGI-PGF)"/>
            <person name="Walter F."/>
            <person name="Albersmeier A."/>
            <person name="Kalinowski J."/>
            <person name="Ruckert C."/>
        </authorList>
    </citation>
    <scope>NUCLEOTIDE SEQUENCE</scope>
    <source>
        <strain evidence="11">JCM 13306</strain>
    </source>
</reference>
<evidence type="ECO:0000313" key="12">
    <source>
        <dbReference type="Proteomes" id="UP000623958"/>
    </source>
</evidence>
<dbReference type="GO" id="GO:0046655">
    <property type="term" value="P:folic acid metabolic process"/>
    <property type="evidence" value="ECO:0007669"/>
    <property type="project" value="TreeGrafter"/>
</dbReference>
<dbReference type="PANTHER" id="PTHR48069:SF3">
    <property type="entry name" value="DIHYDROFOLATE REDUCTASE"/>
    <property type="match status" value="1"/>
</dbReference>
<evidence type="ECO:0000256" key="6">
    <source>
        <dbReference type="ARBA" id="ARBA00023002"/>
    </source>
</evidence>
<evidence type="ECO:0000256" key="8">
    <source>
        <dbReference type="PIRNR" id="PIRNR000194"/>
    </source>
</evidence>
<evidence type="ECO:0000256" key="5">
    <source>
        <dbReference type="ARBA" id="ARBA00022857"/>
    </source>
</evidence>
<dbReference type="GO" id="GO:0006730">
    <property type="term" value="P:one-carbon metabolic process"/>
    <property type="evidence" value="ECO:0007669"/>
    <property type="project" value="UniProtKB-KW"/>
</dbReference>
<dbReference type="GO" id="GO:0005829">
    <property type="term" value="C:cytosol"/>
    <property type="evidence" value="ECO:0007669"/>
    <property type="project" value="TreeGrafter"/>
</dbReference>
<dbReference type="Proteomes" id="UP000623958">
    <property type="component" value="Unassembled WGS sequence"/>
</dbReference>
<keyword evidence="5 8" id="KW-0521">NADP</keyword>
<dbReference type="FunFam" id="3.40.430.10:FF:000001">
    <property type="entry name" value="Dihydrofolate reductase"/>
    <property type="match status" value="1"/>
</dbReference>
<dbReference type="InterPro" id="IPR001796">
    <property type="entry name" value="DHFR_dom"/>
</dbReference>
<feature type="domain" description="DHFR" evidence="10">
    <location>
        <begin position="23"/>
        <end position="184"/>
    </location>
</feature>
<protein>
    <recommendedName>
        <fullName evidence="3 8">Dihydrofolate reductase</fullName>
        <ecNumber evidence="3 8">1.5.1.3</ecNumber>
    </recommendedName>
</protein>
<evidence type="ECO:0000256" key="2">
    <source>
        <dbReference type="ARBA" id="ARBA00009539"/>
    </source>
</evidence>
<keyword evidence="12" id="KW-1185">Reference proteome</keyword>
<evidence type="ECO:0000256" key="3">
    <source>
        <dbReference type="ARBA" id="ARBA00012856"/>
    </source>
</evidence>
<gene>
    <name evidence="11" type="primary">folA</name>
    <name evidence="11" type="ORF">GCM10009090_03710</name>
</gene>
<dbReference type="InterPro" id="IPR017925">
    <property type="entry name" value="DHFR_CS"/>
</dbReference>